<evidence type="ECO:0000256" key="2">
    <source>
        <dbReference type="SAM" id="Phobius"/>
    </source>
</evidence>
<keyword evidence="2" id="KW-0472">Membrane</keyword>
<accession>A0A9E8M1R9</accession>
<proteinExistence type="predicted"/>
<feature type="signal peptide" evidence="3">
    <location>
        <begin position="1"/>
        <end position="27"/>
    </location>
</feature>
<keyword evidence="2" id="KW-1133">Transmembrane helix</keyword>
<feature type="chain" id="PRO_5038870201" evidence="3">
    <location>
        <begin position="28"/>
        <end position="251"/>
    </location>
</feature>
<feature type="transmembrane region" description="Helical" evidence="2">
    <location>
        <begin position="167"/>
        <end position="187"/>
    </location>
</feature>
<keyword evidence="2" id="KW-0812">Transmembrane</keyword>
<evidence type="ECO:0000259" key="4">
    <source>
        <dbReference type="Pfam" id="PF04536"/>
    </source>
</evidence>
<name>A0A9E8M1R9_9BACI</name>
<keyword evidence="3" id="KW-0732">Signal</keyword>
<sequence>MRKKSFLIYTFLFSLFISFLFAHPAFAIEQRIYDDAGILSDAEKEELESYAQSVSEKWDTDVLIVTVDDPTIDVKDYTEDFYDRKIEELGLDKWNVAMITLDMNHREVYLAGFYKGELYLNGSRLDHIRESITPDLSAGAYSLAFQQFIDQVDHYLGSEPANIFLQWWFQLIIAVVIGGLVVFSLFWQSGGKSTVHSSTYMDHKTSRVVARKDDYLRTTVTKVRKPQNNQSSGGGGITGGGHSHSGSRGSF</sequence>
<dbReference type="Pfam" id="PF04536">
    <property type="entry name" value="TPM_phosphatase"/>
    <property type="match status" value="1"/>
</dbReference>
<evidence type="ECO:0000256" key="1">
    <source>
        <dbReference type="SAM" id="MobiDB-lite"/>
    </source>
</evidence>
<dbReference type="RefSeq" id="WP_275420983.1">
    <property type="nucleotide sequence ID" value="NZ_CP106877.1"/>
</dbReference>
<dbReference type="InterPro" id="IPR007621">
    <property type="entry name" value="TPM_dom"/>
</dbReference>
<protein>
    <submittedName>
        <fullName evidence="5">TPM domain-containing protein</fullName>
    </submittedName>
</protein>
<dbReference type="Gene3D" id="3.10.310.50">
    <property type="match status" value="1"/>
</dbReference>
<organism evidence="5 6">
    <name type="scientific">Fervidibacillus halotolerans</name>
    <dbReference type="NCBI Taxonomy" id="2980027"/>
    <lineage>
        <taxon>Bacteria</taxon>
        <taxon>Bacillati</taxon>
        <taxon>Bacillota</taxon>
        <taxon>Bacilli</taxon>
        <taxon>Bacillales</taxon>
        <taxon>Bacillaceae</taxon>
        <taxon>Fervidibacillus</taxon>
    </lineage>
</organism>
<feature type="domain" description="TPM" evidence="4">
    <location>
        <begin position="32"/>
        <end position="153"/>
    </location>
</feature>
<evidence type="ECO:0000256" key="3">
    <source>
        <dbReference type="SAM" id="SignalP"/>
    </source>
</evidence>
<keyword evidence="6" id="KW-1185">Reference proteome</keyword>
<dbReference type="AlphaFoldDB" id="A0A9E8M1R9"/>
<feature type="compositionally biased region" description="Gly residues" evidence="1">
    <location>
        <begin position="232"/>
        <end position="243"/>
    </location>
</feature>
<reference evidence="5" key="1">
    <citation type="submission" date="2022-09" db="EMBL/GenBank/DDBJ databases">
        <title>Complete Genomes of Fervidibacillus albus and Fervidibacillus halotolerans isolated from tidal flat sediments.</title>
        <authorList>
            <person name="Kwon K.K."/>
            <person name="Yang S.-H."/>
            <person name="Park M.J."/>
            <person name="Oh H.-M."/>
        </authorList>
    </citation>
    <scope>NUCLEOTIDE SEQUENCE</scope>
    <source>
        <strain evidence="5">MEBiC13594</strain>
    </source>
</reference>
<dbReference type="EMBL" id="CP106877">
    <property type="protein sequence ID" value="WAA12851.1"/>
    <property type="molecule type" value="Genomic_DNA"/>
</dbReference>
<evidence type="ECO:0000313" key="5">
    <source>
        <dbReference type="EMBL" id="WAA12851.1"/>
    </source>
</evidence>
<evidence type="ECO:0000313" key="6">
    <source>
        <dbReference type="Proteomes" id="UP001164726"/>
    </source>
</evidence>
<dbReference type="Proteomes" id="UP001164726">
    <property type="component" value="Chromosome"/>
</dbReference>
<feature type="region of interest" description="Disordered" evidence="1">
    <location>
        <begin position="221"/>
        <end position="251"/>
    </location>
</feature>
<gene>
    <name evidence="5" type="ORF">OE105_01515</name>
</gene>
<dbReference type="KEGG" id="fhl:OE105_01515"/>
<feature type="compositionally biased region" description="Polar residues" evidence="1">
    <location>
        <begin position="221"/>
        <end position="230"/>
    </location>
</feature>